<reference evidence="10" key="1">
    <citation type="journal article" date="2014" name="Int. J. Syst. Evol. Microbiol.">
        <title>Complete genome sequence of Corynebacterium casei LMG S-19264T (=DSM 44701T), isolated from a smear-ripened cheese.</title>
        <authorList>
            <consortium name="US DOE Joint Genome Institute (JGI-PGF)"/>
            <person name="Walter F."/>
            <person name="Albersmeier A."/>
            <person name="Kalinowski J."/>
            <person name="Ruckert C."/>
        </authorList>
    </citation>
    <scope>NUCLEOTIDE SEQUENCE</scope>
    <source>
        <strain evidence="10">CGMCC 1.12785</strain>
    </source>
</reference>
<comment type="caution">
    <text evidence="10">The sequence shown here is derived from an EMBL/GenBank/DDBJ whole genome shotgun (WGS) entry which is preliminary data.</text>
</comment>
<dbReference type="HAMAP" id="MF_01114">
    <property type="entry name" value="RecX"/>
    <property type="match status" value="1"/>
</dbReference>
<feature type="domain" description="RecX third three-helical" evidence="8">
    <location>
        <begin position="158"/>
        <end position="199"/>
    </location>
</feature>
<dbReference type="Gene3D" id="1.10.10.10">
    <property type="entry name" value="Winged helix-like DNA-binding domain superfamily/Winged helix DNA-binding domain"/>
    <property type="match status" value="2"/>
</dbReference>
<dbReference type="InterPro" id="IPR036388">
    <property type="entry name" value="WH-like_DNA-bd_sf"/>
</dbReference>
<evidence type="ECO:0000256" key="2">
    <source>
        <dbReference type="ARBA" id="ARBA00009695"/>
    </source>
</evidence>
<evidence type="ECO:0000256" key="5">
    <source>
        <dbReference type="HAMAP-Rule" id="MF_01114"/>
    </source>
</evidence>
<name>A0A8J2TXA9_9MICO</name>
<evidence type="ECO:0000313" key="11">
    <source>
        <dbReference type="Proteomes" id="UP000616114"/>
    </source>
</evidence>
<dbReference type="GO" id="GO:0005737">
    <property type="term" value="C:cytoplasm"/>
    <property type="evidence" value="ECO:0007669"/>
    <property type="project" value="UniProtKB-SubCell"/>
</dbReference>
<keyword evidence="11" id="KW-1185">Reference proteome</keyword>
<proteinExistence type="inferred from homology"/>
<evidence type="ECO:0000259" key="7">
    <source>
        <dbReference type="Pfam" id="PF02631"/>
    </source>
</evidence>
<accession>A0A8J2TXA9</accession>
<dbReference type="Pfam" id="PF21981">
    <property type="entry name" value="RecX_HTH3"/>
    <property type="match status" value="1"/>
</dbReference>
<evidence type="ECO:0000256" key="6">
    <source>
        <dbReference type="SAM" id="MobiDB-lite"/>
    </source>
</evidence>
<dbReference type="EMBL" id="BMFY01000004">
    <property type="protein sequence ID" value="GGA11818.1"/>
    <property type="molecule type" value="Genomic_DNA"/>
</dbReference>
<comment type="similarity">
    <text evidence="2 5">Belongs to the RecX family.</text>
</comment>
<evidence type="ECO:0000256" key="1">
    <source>
        <dbReference type="ARBA" id="ARBA00004496"/>
    </source>
</evidence>
<feature type="domain" description="RecX first three-helical" evidence="9">
    <location>
        <begin position="64"/>
        <end position="102"/>
    </location>
</feature>
<dbReference type="Pfam" id="PF02631">
    <property type="entry name" value="RecX_HTH2"/>
    <property type="match status" value="1"/>
</dbReference>
<evidence type="ECO:0000313" key="10">
    <source>
        <dbReference type="EMBL" id="GGA11818.1"/>
    </source>
</evidence>
<sequence>MPSSEAPAADGPGVPGRGEDARAETLERLRHAIAGVGADGVVSAEARGHAEDVEAGDDADYAKAKKRGLNMLSARSHSVAELRRKLIAKEHTPEAAERVVVRFQELGLLDDAAYAEEYVRGKREGRALSKAVLRRELADKGVAEEHISQALAPIEDADEAELAIRLVEKKLPGVARLPREKQERRLLGMLARRGFPPGLSLRIVSELLDDAGTGAAIE</sequence>
<dbReference type="GO" id="GO:0006282">
    <property type="term" value="P:regulation of DNA repair"/>
    <property type="evidence" value="ECO:0007669"/>
    <property type="project" value="UniProtKB-UniRule"/>
</dbReference>
<reference evidence="10" key="2">
    <citation type="submission" date="2020-09" db="EMBL/GenBank/DDBJ databases">
        <authorList>
            <person name="Sun Q."/>
            <person name="Zhou Y."/>
        </authorList>
    </citation>
    <scope>NUCLEOTIDE SEQUENCE</scope>
    <source>
        <strain evidence="10">CGMCC 1.12785</strain>
    </source>
</reference>
<dbReference type="InterPro" id="IPR053925">
    <property type="entry name" value="RecX_HTH_3rd"/>
</dbReference>
<dbReference type="InterPro" id="IPR053926">
    <property type="entry name" value="RecX_HTH_1st"/>
</dbReference>
<dbReference type="AlphaFoldDB" id="A0A8J2TXA9"/>
<protein>
    <recommendedName>
        <fullName evidence="3 5">Regulatory protein RecX</fullName>
    </recommendedName>
</protein>
<dbReference type="RefSeq" id="WP_188550143.1">
    <property type="nucleotide sequence ID" value="NZ_BMFY01000004.1"/>
</dbReference>
<evidence type="ECO:0000259" key="9">
    <source>
        <dbReference type="Pfam" id="PF21982"/>
    </source>
</evidence>
<dbReference type="Proteomes" id="UP000616114">
    <property type="component" value="Unassembled WGS sequence"/>
</dbReference>
<comment type="function">
    <text evidence="5">Modulates RecA activity.</text>
</comment>
<feature type="region of interest" description="Disordered" evidence="6">
    <location>
        <begin position="1"/>
        <end position="21"/>
    </location>
</feature>
<dbReference type="InterPro" id="IPR003783">
    <property type="entry name" value="Regulatory_RecX"/>
</dbReference>
<evidence type="ECO:0000259" key="8">
    <source>
        <dbReference type="Pfam" id="PF21981"/>
    </source>
</evidence>
<evidence type="ECO:0000256" key="4">
    <source>
        <dbReference type="ARBA" id="ARBA00022490"/>
    </source>
</evidence>
<evidence type="ECO:0000256" key="3">
    <source>
        <dbReference type="ARBA" id="ARBA00018111"/>
    </source>
</evidence>
<feature type="domain" description="RecX second three-helical" evidence="7">
    <location>
        <begin position="110"/>
        <end position="151"/>
    </location>
</feature>
<dbReference type="Pfam" id="PF21982">
    <property type="entry name" value="RecX_HTH1"/>
    <property type="match status" value="1"/>
</dbReference>
<gene>
    <name evidence="5 10" type="primary">recX</name>
    <name evidence="10" type="ORF">GCM10011333_13410</name>
</gene>
<dbReference type="PANTHER" id="PTHR33602:SF1">
    <property type="entry name" value="REGULATORY PROTEIN RECX FAMILY PROTEIN"/>
    <property type="match status" value="1"/>
</dbReference>
<keyword evidence="4 5" id="KW-0963">Cytoplasm</keyword>
<dbReference type="InterPro" id="IPR053924">
    <property type="entry name" value="RecX_HTH_2nd"/>
</dbReference>
<dbReference type="PANTHER" id="PTHR33602">
    <property type="entry name" value="REGULATORY PROTEIN RECX FAMILY PROTEIN"/>
    <property type="match status" value="1"/>
</dbReference>
<organism evidence="10 11">
    <name type="scientific">Sediminivirga luteola</name>
    <dbReference type="NCBI Taxonomy" id="1774748"/>
    <lineage>
        <taxon>Bacteria</taxon>
        <taxon>Bacillati</taxon>
        <taxon>Actinomycetota</taxon>
        <taxon>Actinomycetes</taxon>
        <taxon>Micrococcales</taxon>
        <taxon>Brevibacteriaceae</taxon>
        <taxon>Sediminivirga</taxon>
    </lineage>
</organism>
<comment type="subcellular location">
    <subcellularLocation>
        <location evidence="1 5">Cytoplasm</location>
    </subcellularLocation>
</comment>